<dbReference type="EMBL" id="CP064955">
    <property type="protein sequence ID" value="QPK82670.1"/>
    <property type="molecule type" value="Genomic_DNA"/>
</dbReference>
<feature type="chain" id="PRO_5032369203" evidence="1">
    <location>
        <begin position="27"/>
        <end position="319"/>
    </location>
</feature>
<dbReference type="PROSITE" id="PS51257">
    <property type="entry name" value="PROKAR_LIPOPROTEIN"/>
    <property type="match status" value="1"/>
</dbReference>
<reference evidence="2 3" key="1">
    <citation type="submission" date="2020-11" db="EMBL/GenBank/DDBJ databases">
        <title>Corynebacterium sp. MC1420.</title>
        <authorList>
            <person name="Zhou J."/>
        </authorList>
    </citation>
    <scope>NUCLEOTIDE SEQUENCE [LARGE SCALE GENOMIC DNA]</scope>
    <source>
        <strain evidence="2 3">MC1420</strain>
    </source>
</reference>
<gene>
    <name evidence="2" type="ORF">G7Y29_07210</name>
</gene>
<feature type="signal peptide" evidence="1">
    <location>
        <begin position="1"/>
        <end position="26"/>
    </location>
</feature>
<protein>
    <submittedName>
        <fullName evidence="2">Oxidoreductase</fullName>
    </submittedName>
</protein>
<dbReference type="KEGG" id="cqn:G7Y29_07210"/>
<dbReference type="Pfam" id="PF19777">
    <property type="entry name" value="DUF6263"/>
    <property type="match status" value="1"/>
</dbReference>
<evidence type="ECO:0000313" key="2">
    <source>
        <dbReference type="EMBL" id="QPK82670.1"/>
    </source>
</evidence>
<sequence>MNIRHRLLTVAGVALAGALAAGCGRAEPDPVAGVPAFAVDAPAVTLVEPGENPQVLSFATPAEQDPWETEVRVFGGIDQSVQSAAQVSEEAPAGGDVNSTTLPLAVTSQPAPAPNDGENTADRRVDFTVGSGRHSNLKLGQEVASAEGFAMSWRAENSGRVDTLKLLAPPESSTTGRGIVESSLLTLMSTNVVFPAEPVGVGGSWTVSGRVTSDASMLRTTTYTVAGISGDTVTLNVSVEERPTQQELTIDNEIAGELNGANLAVEHSATTSEGGITVDLRRPIPVDGRVSATTRVIYSGPQPDVRVVQDITNAVEYGG</sequence>
<evidence type="ECO:0000313" key="3">
    <source>
        <dbReference type="Proteomes" id="UP000594586"/>
    </source>
</evidence>
<accession>A0A7T0KL80</accession>
<dbReference type="RefSeq" id="WP_165002626.1">
    <property type="nucleotide sequence ID" value="NZ_CP064955.1"/>
</dbReference>
<organism evidence="2 3">
    <name type="scientific">Corynebacterium qintianiae</name>
    <dbReference type="NCBI Taxonomy" id="2709392"/>
    <lineage>
        <taxon>Bacteria</taxon>
        <taxon>Bacillati</taxon>
        <taxon>Actinomycetota</taxon>
        <taxon>Actinomycetes</taxon>
        <taxon>Mycobacteriales</taxon>
        <taxon>Corynebacteriaceae</taxon>
        <taxon>Corynebacterium</taxon>
    </lineage>
</organism>
<dbReference type="AlphaFoldDB" id="A0A7T0KL80"/>
<name>A0A7T0KL80_9CORY</name>
<dbReference type="InterPro" id="IPR046230">
    <property type="entry name" value="DUF6263"/>
</dbReference>
<evidence type="ECO:0000256" key="1">
    <source>
        <dbReference type="SAM" id="SignalP"/>
    </source>
</evidence>
<proteinExistence type="predicted"/>
<keyword evidence="1" id="KW-0732">Signal</keyword>
<dbReference type="Proteomes" id="UP000594586">
    <property type="component" value="Chromosome"/>
</dbReference>
<keyword evidence="3" id="KW-1185">Reference proteome</keyword>